<dbReference type="NCBIfam" id="TIGR02675">
    <property type="entry name" value="tape_meas_nterm"/>
    <property type="match status" value="1"/>
</dbReference>
<feature type="coiled-coil region" evidence="1">
    <location>
        <begin position="703"/>
        <end position="730"/>
    </location>
</feature>
<accession>A0AA46TW88</accession>
<feature type="coiled-coil region" evidence="1">
    <location>
        <begin position="623"/>
        <end position="650"/>
    </location>
</feature>
<evidence type="ECO:0000313" key="3">
    <source>
        <dbReference type="EMBL" id="UYT10731.1"/>
    </source>
</evidence>
<dbReference type="Pfam" id="PF20155">
    <property type="entry name" value="TMP_3"/>
    <property type="match status" value="1"/>
</dbReference>
<evidence type="ECO:0000313" key="4">
    <source>
        <dbReference type="Proteomes" id="UP001164042"/>
    </source>
</evidence>
<protein>
    <submittedName>
        <fullName evidence="3">Tape measure protein</fullName>
    </submittedName>
</protein>
<proteinExistence type="predicted"/>
<feature type="domain" description="Tape measure protein N-terminal" evidence="2">
    <location>
        <begin position="69"/>
        <end position="257"/>
    </location>
</feature>
<feature type="coiled-coil region" evidence="1">
    <location>
        <begin position="512"/>
        <end position="597"/>
    </location>
</feature>
<dbReference type="AlphaFoldDB" id="A0AA46TW88"/>
<gene>
    <name evidence="3" type="ORF">OF801_01975</name>
</gene>
<dbReference type="Proteomes" id="UP001164042">
    <property type="component" value="Chromosome"/>
</dbReference>
<dbReference type="RefSeq" id="WP_264308437.1">
    <property type="nucleotide sequence ID" value="NZ_CP109635.1"/>
</dbReference>
<dbReference type="InterPro" id="IPR013491">
    <property type="entry name" value="Tape_meas_N"/>
</dbReference>
<evidence type="ECO:0000259" key="2">
    <source>
        <dbReference type="Pfam" id="PF20155"/>
    </source>
</evidence>
<keyword evidence="1" id="KW-0175">Coiled coil</keyword>
<evidence type="ECO:0000256" key="1">
    <source>
        <dbReference type="SAM" id="Coils"/>
    </source>
</evidence>
<sequence>MAESYSIQAVLSAVDKNFSSTMKDAAGASDDLDNGVQKSNTSIMDIAKGVGVFKLLEVGMNAVTGSVGAAVSRFDTLNQYPKVLESLGASAEDSDRGIQILSDGIDGLPTKLDDVAATSQQMFLVFRDADKASESTIALNNALLASGSSGDKAARGTEAYLKMLRSGKVDMNTWMSLQDTMGIGLDKVAKEMLGAEASTTDLYKALQSGEISIDSFNGALVGMSDELGELAKTNTQGIATSFSNMSNAVSKGVANIIKTLDNLVRNTGINADGIAGIFDVLKVKINDSFTFINKSIDSSTPYIVGFMKVTRNLIPVVDTLTPALVAAGVALAYFKISQTITPMINALNASVMTSKTAFAAYSLATKMGAQSTVAFGAAQAATNGPIKVSTILYGALTAKIKLNTAAQMLSAKATTAASAASKGLYAALGPVGIGLAAVSAAAVILTKHYKSNTAETKAMVEKQKEVKDSLEQSSKAHDDYAIKLKKQTENTTKLKDEIYDLAAEENLSSEKKELLSKKIEELNGQVENLNLAYDEETNSLKLNREQAQKRLDLQAKIQAGAAAEEELLELQKQKVEITKAEKEAEDAMNSSREATSNYIWEDIENRKNAKNSEEAWNESKKNSAEIDKQLAELRSKISAAEQAQQDESKLKRTEMVNQGKVDYQELSDAQKTSFDSMQSQYDSLLEKTTNVFEQVEQKQTISLDKMIENLKKNEEAMSKWSENVKILSERGVDEGIIAQLEKMGPAGATQAERLVKETSDELGNLTPEGKSKIDEFNNAMTSGMAETTHSMAKLAGEGSEPIVAEFEKTGKKSMQSLKGQFEGSELQQLGKDVNAGIAKGLGVNVNEVEEAAKNSANKLDESYKHALGIHSPSRVMIENGGFTIAGLVQGIQNNQNKAESSMTSLATALVNSLDSLPNQFENIGYNAMIGLNNGLVSARGSVMNTANSIANDVANTMRKALDIHSPSRVMQAIGNFVGEGLAIGMEDSTKLVGRASESLAQASMVSPSSFASDSIDGRGLTLNLDLTLQMLNKDFRAIVEGITEMQNTNMRLESSF</sequence>
<name>A0AA46TW88_9LACT</name>
<dbReference type="EMBL" id="CP109635">
    <property type="protein sequence ID" value="UYT10731.1"/>
    <property type="molecule type" value="Genomic_DNA"/>
</dbReference>
<reference evidence="3" key="1">
    <citation type="submission" date="2022-10" db="EMBL/GenBank/DDBJ databases">
        <title>Genome assembly of Lactococcus garvieae isolates from cricket gut.</title>
        <authorList>
            <person name="Luecke A.R."/>
            <person name="Brown A.M.V."/>
            <person name="Wakeman C.A."/>
        </authorList>
    </citation>
    <scope>NUCLEOTIDE SEQUENCE</scope>
    <source>
        <strain evidence="3">Alexii-11_2</strain>
    </source>
</reference>
<organism evidence="3 4">
    <name type="scientific">Lactococcus garvieae</name>
    <dbReference type="NCBI Taxonomy" id="1363"/>
    <lineage>
        <taxon>Bacteria</taxon>
        <taxon>Bacillati</taxon>
        <taxon>Bacillota</taxon>
        <taxon>Bacilli</taxon>
        <taxon>Lactobacillales</taxon>
        <taxon>Streptococcaceae</taxon>
        <taxon>Lactococcus</taxon>
    </lineage>
</organism>